<dbReference type="PANTHER" id="PTHR46111">
    <property type="entry name" value="RIBOSOMAL RNA SMALL SUBUNIT METHYLTRANSFERASE I"/>
    <property type="match status" value="1"/>
</dbReference>
<evidence type="ECO:0000313" key="2">
    <source>
        <dbReference type="Proteomes" id="UP000266796"/>
    </source>
</evidence>
<proteinExistence type="predicted"/>
<gene>
    <name evidence="1" type="primary">rsmI_1</name>
    <name evidence="1" type="ORF">CKSOR_00449</name>
</gene>
<dbReference type="Proteomes" id="UP000266796">
    <property type="component" value="Chromosome"/>
</dbReference>
<dbReference type="GO" id="GO:0008168">
    <property type="term" value="F:methyltransferase activity"/>
    <property type="evidence" value="ECO:0007669"/>
    <property type="project" value="UniProtKB-KW"/>
</dbReference>
<dbReference type="InterPro" id="IPR014776">
    <property type="entry name" value="4pyrrole_Mease_sub2"/>
</dbReference>
<dbReference type="Gene3D" id="3.30.950.10">
    <property type="entry name" value="Methyltransferase, Cobalt-precorrin-4 Transmethylase, Domain 2"/>
    <property type="match status" value="1"/>
</dbReference>
<organism evidence="1 2">
    <name type="scientific">Candidatus Kinetoplastidibacterium kentomonadis</name>
    <dbReference type="NCBI Taxonomy" id="1576550"/>
    <lineage>
        <taxon>Bacteria</taxon>
        <taxon>Pseudomonadati</taxon>
        <taxon>Pseudomonadota</taxon>
        <taxon>Betaproteobacteria</taxon>
        <taxon>Candidatus Kinetoplastidibacterium</taxon>
    </lineage>
</organism>
<dbReference type="PANTHER" id="PTHR46111:SF2">
    <property type="entry name" value="SAM-DEPENDENT METHYLTRANSFERASE"/>
    <property type="match status" value="1"/>
</dbReference>
<dbReference type="EMBL" id="CP025628">
    <property type="protein sequence ID" value="AWD32561.1"/>
    <property type="molecule type" value="Genomic_DNA"/>
</dbReference>
<keyword evidence="2" id="KW-1185">Reference proteome</keyword>
<dbReference type="OrthoDB" id="7061662at2"/>
<dbReference type="RefSeq" id="WP_108673967.1">
    <property type="nucleotide sequence ID" value="NZ_CP025628.1"/>
</dbReference>
<name>A0A3S7JA79_9PROT</name>
<dbReference type="Gene3D" id="3.40.1010.10">
    <property type="entry name" value="Cobalt-precorrin-4 Transmethylase, Domain 1"/>
    <property type="match status" value="1"/>
</dbReference>
<sequence>MKSIIHLIPMSISHLPPEYWMPKKTRNLISTIEHFIVEKPKTARALLKSIGIMKNIHDINIYNINDFIEYQKIKQFLNNLKFHNIGLISEAGCPAIADPGSLIISVAHSMNFIIKPHVGPSSIILGLMSSGMNGQNFCFRGYPPIKSDIRIKTLLNWEKESKLNNQTQIFIETPYRNESIFKTMIDILKEDTKLCIARYILSENEYIKTKSIKEWKNDYEQIVLNKMPVIFLFMSN</sequence>
<protein>
    <submittedName>
        <fullName evidence="1">Ribosomal RNA small subunit methyltransferase I</fullName>
        <ecNumber evidence="1">2.1.1.198</ecNumber>
    </submittedName>
</protein>
<dbReference type="CDD" id="cd11649">
    <property type="entry name" value="RsmI_like"/>
    <property type="match status" value="1"/>
</dbReference>
<reference evidence="1 2" key="1">
    <citation type="journal article" date="2018" name="Parasitology">
        <title>The reduced genome of Candidatus Kinetoplastibacterium sorsogonicusi, the endosymbiont of Kentomonas sorsogonicus (Trypanosomatidae): loss of the haem-synthesis pathway.</title>
        <authorList>
            <person name="Silva F.M."/>
            <person name="Kostygov A.Y."/>
            <person name="Spodareva V.V."/>
            <person name="Butenko A."/>
            <person name="Tossou R."/>
            <person name="Lukes J."/>
            <person name="Yurchenko V."/>
            <person name="Alves J.M.P."/>
        </authorList>
    </citation>
    <scope>NUCLEOTIDE SEQUENCE [LARGE SCALE GENOMIC DNA]</scope>
    <source>
        <strain evidence="1 2">MF-08</strain>
    </source>
</reference>
<keyword evidence="1" id="KW-0808">Transferase</keyword>
<accession>A0A3S7JA79</accession>
<dbReference type="KEGG" id="kso:CKSOR_00449"/>
<dbReference type="GO" id="GO:0032259">
    <property type="term" value="P:methylation"/>
    <property type="evidence" value="ECO:0007669"/>
    <property type="project" value="UniProtKB-KW"/>
</dbReference>
<dbReference type="AlphaFoldDB" id="A0A3S7JA79"/>
<dbReference type="InterPro" id="IPR035996">
    <property type="entry name" value="4pyrrol_Methylase_sf"/>
</dbReference>
<dbReference type="SUPFAM" id="SSF53790">
    <property type="entry name" value="Tetrapyrrole methylase"/>
    <property type="match status" value="1"/>
</dbReference>
<evidence type="ECO:0000313" key="1">
    <source>
        <dbReference type="EMBL" id="AWD32561.1"/>
    </source>
</evidence>
<dbReference type="InterPro" id="IPR008189">
    <property type="entry name" value="rRNA_ssu_MeTfrase_I"/>
</dbReference>
<dbReference type="EC" id="2.1.1.198" evidence="1"/>
<dbReference type="InterPro" id="IPR014777">
    <property type="entry name" value="4pyrrole_Mease_sub1"/>
</dbReference>
<keyword evidence="1" id="KW-0489">Methyltransferase</keyword>